<dbReference type="InterPro" id="IPR029028">
    <property type="entry name" value="Alpha/beta_knot_MTases"/>
</dbReference>
<organism evidence="5 6">
    <name type="scientific">Rikenella microfusus</name>
    <dbReference type="NCBI Taxonomy" id="28139"/>
    <lineage>
        <taxon>Bacteria</taxon>
        <taxon>Pseudomonadati</taxon>
        <taxon>Bacteroidota</taxon>
        <taxon>Bacteroidia</taxon>
        <taxon>Bacteroidales</taxon>
        <taxon>Rikenellaceae</taxon>
        <taxon>Rikenella</taxon>
    </lineage>
</organism>
<dbReference type="InterPro" id="IPR001537">
    <property type="entry name" value="SpoU_MeTrfase"/>
</dbReference>
<gene>
    <name evidence="5" type="ORF">NCTC11190_01915</name>
</gene>
<dbReference type="Gene3D" id="3.30.1330.30">
    <property type="match status" value="1"/>
</dbReference>
<feature type="compositionally biased region" description="Basic and acidic residues" evidence="3">
    <location>
        <begin position="63"/>
        <end position="81"/>
    </location>
</feature>
<dbReference type="SMART" id="SM00967">
    <property type="entry name" value="SpoU_sub_bind"/>
    <property type="match status" value="1"/>
</dbReference>
<dbReference type="EMBL" id="UGVL01000001">
    <property type="protein sequence ID" value="SUE34682.1"/>
    <property type="molecule type" value="Genomic_DNA"/>
</dbReference>
<sequence>MAYNKDHTVKTSFFRRASDAEARGLPETQERETPRPHRREERESARSERPYGKPAGRASGRPAGERKPYPPKPGNDKERVPENMIFGIHPVREAIEAGTEIEKIYFRKTAGESLTAADRTNAGAANALREQAEEAGIHIQEVPVEKLNRLTRNGNHQGVAAVIAAISYKDINELAEELEAQIAAGEAPLVMLMDSVTDIRNFGAIARSAECAGVAALIMPAKNSAPVNAEAIKSSAGALTLIPVSRVGSLKGAVALLRNIGMQCVAATEKSDTLVYETDFTRPTVIVMGAEDKGISRDILNLCDMRACIPLAGRIESLNVGAAAAVVLFEARRQRFERG</sequence>
<evidence type="ECO:0000256" key="3">
    <source>
        <dbReference type="SAM" id="MobiDB-lite"/>
    </source>
</evidence>
<evidence type="ECO:0000313" key="5">
    <source>
        <dbReference type="EMBL" id="SUE34682.1"/>
    </source>
</evidence>
<dbReference type="GO" id="GO:0003723">
    <property type="term" value="F:RNA binding"/>
    <property type="evidence" value="ECO:0007669"/>
    <property type="project" value="InterPro"/>
</dbReference>
<proteinExistence type="predicted"/>
<dbReference type="PANTHER" id="PTHR46429:SF1">
    <property type="entry name" value="23S RRNA (GUANOSINE-2'-O-)-METHYLTRANSFERASE RLMB"/>
    <property type="match status" value="1"/>
</dbReference>
<keyword evidence="2 5" id="KW-0808">Transferase</keyword>
<dbReference type="Gene3D" id="3.40.1280.10">
    <property type="match status" value="1"/>
</dbReference>
<dbReference type="GO" id="GO:0032259">
    <property type="term" value="P:methylation"/>
    <property type="evidence" value="ECO:0007669"/>
    <property type="project" value="UniProtKB-KW"/>
</dbReference>
<dbReference type="GO" id="GO:0008173">
    <property type="term" value="F:RNA methyltransferase activity"/>
    <property type="evidence" value="ECO:0007669"/>
    <property type="project" value="InterPro"/>
</dbReference>
<feature type="compositionally biased region" description="Basic and acidic residues" evidence="3">
    <location>
        <begin position="16"/>
        <end position="51"/>
    </location>
</feature>
<dbReference type="GO" id="GO:0006396">
    <property type="term" value="P:RNA processing"/>
    <property type="evidence" value="ECO:0007669"/>
    <property type="project" value="InterPro"/>
</dbReference>
<dbReference type="STRING" id="880526.GCA_000427365_01903"/>
<reference evidence="5 6" key="1">
    <citation type="submission" date="2018-06" db="EMBL/GenBank/DDBJ databases">
        <authorList>
            <consortium name="Pathogen Informatics"/>
            <person name="Doyle S."/>
        </authorList>
    </citation>
    <scope>NUCLEOTIDE SEQUENCE [LARGE SCALE GENOMIC DNA]</scope>
    <source>
        <strain evidence="5 6">NCTC11190</strain>
    </source>
</reference>
<dbReference type="PANTHER" id="PTHR46429">
    <property type="entry name" value="23S RRNA (GUANOSINE-2'-O-)-METHYLTRANSFERASE RLMB"/>
    <property type="match status" value="1"/>
</dbReference>
<protein>
    <submittedName>
        <fullName evidence="5">TrmH family tRNA/rRNA methyltransferase</fullName>
        <ecNumber evidence="5">2.1.1.-</ecNumber>
    </submittedName>
</protein>
<dbReference type="GO" id="GO:0005829">
    <property type="term" value="C:cytosol"/>
    <property type="evidence" value="ECO:0007669"/>
    <property type="project" value="TreeGrafter"/>
</dbReference>
<dbReference type="CDD" id="cd18103">
    <property type="entry name" value="SpoU-like_RlmB"/>
    <property type="match status" value="1"/>
</dbReference>
<dbReference type="NCBIfam" id="TIGR00186">
    <property type="entry name" value="rRNA_methyl_3"/>
    <property type="match status" value="1"/>
</dbReference>
<dbReference type="Pfam" id="PF00588">
    <property type="entry name" value="SpoU_methylase"/>
    <property type="match status" value="1"/>
</dbReference>
<dbReference type="InterPro" id="IPR004441">
    <property type="entry name" value="rRNA_MeTrfase_TrmH"/>
</dbReference>
<dbReference type="InterPro" id="IPR013123">
    <property type="entry name" value="SpoU_subst-bd"/>
</dbReference>
<dbReference type="AlphaFoldDB" id="A0A379MVK8"/>
<dbReference type="OrthoDB" id="9794400at2"/>
<dbReference type="InterPro" id="IPR029026">
    <property type="entry name" value="tRNA_m1G_MTases_N"/>
</dbReference>
<evidence type="ECO:0000259" key="4">
    <source>
        <dbReference type="SMART" id="SM00967"/>
    </source>
</evidence>
<feature type="domain" description="RNA 2-O ribose methyltransferase substrate binding" evidence="4">
    <location>
        <begin position="84"/>
        <end position="169"/>
    </location>
</feature>
<dbReference type="SUPFAM" id="SSF75217">
    <property type="entry name" value="alpha/beta knot"/>
    <property type="match status" value="1"/>
</dbReference>
<dbReference type="SUPFAM" id="SSF55315">
    <property type="entry name" value="L30e-like"/>
    <property type="match status" value="1"/>
</dbReference>
<dbReference type="EC" id="2.1.1.-" evidence="5"/>
<feature type="region of interest" description="Disordered" evidence="3">
    <location>
        <begin position="1"/>
        <end position="81"/>
    </location>
</feature>
<dbReference type="InterPro" id="IPR029064">
    <property type="entry name" value="Ribosomal_eL30-like_sf"/>
</dbReference>
<keyword evidence="1 5" id="KW-0489">Methyltransferase</keyword>
<dbReference type="Proteomes" id="UP000255233">
    <property type="component" value="Unassembled WGS sequence"/>
</dbReference>
<evidence type="ECO:0000313" key="6">
    <source>
        <dbReference type="Proteomes" id="UP000255233"/>
    </source>
</evidence>
<evidence type="ECO:0000256" key="1">
    <source>
        <dbReference type="ARBA" id="ARBA00022603"/>
    </source>
</evidence>
<accession>A0A379MVK8</accession>
<name>A0A379MVK8_9BACT</name>
<keyword evidence="6" id="KW-1185">Reference proteome</keyword>
<dbReference type="Pfam" id="PF08032">
    <property type="entry name" value="SpoU_sub_bind"/>
    <property type="match status" value="1"/>
</dbReference>
<evidence type="ECO:0000256" key="2">
    <source>
        <dbReference type="ARBA" id="ARBA00022679"/>
    </source>
</evidence>